<keyword evidence="3 5" id="KW-1133">Transmembrane helix</keyword>
<dbReference type="AlphaFoldDB" id="A0A849SR33"/>
<feature type="transmembrane region" description="Helical" evidence="5">
    <location>
        <begin position="41"/>
        <end position="60"/>
    </location>
</feature>
<feature type="transmembrane region" description="Helical" evidence="5">
    <location>
        <begin position="209"/>
        <end position="226"/>
    </location>
</feature>
<dbReference type="NCBIfam" id="TIGR00945">
    <property type="entry name" value="tatC"/>
    <property type="match status" value="1"/>
</dbReference>
<evidence type="ECO:0000256" key="1">
    <source>
        <dbReference type="ARBA" id="ARBA00004141"/>
    </source>
</evidence>
<feature type="region of interest" description="Disordered" evidence="6">
    <location>
        <begin position="1"/>
        <end position="22"/>
    </location>
</feature>
<keyword evidence="2 5" id="KW-0812">Transmembrane</keyword>
<gene>
    <name evidence="5 7" type="primary">tatC</name>
    <name evidence="7" type="ORF">HOP12_09880</name>
</gene>
<comment type="function">
    <text evidence="5">Part of the twin-arginine translocation (Tat) system that transports large folded proteins containing a characteristic twin-arginine motif in their signal peptide across membranes.</text>
</comment>
<comment type="subcellular location">
    <subcellularLocation>
        <location evidence="5">Cell membrane</location>
        <topology evidence="5">Multi-pass membrane protein</topology>
    </subcellularLocation>
    <subcellularLocation>
        <location evidence="1">Membrane</location>
        <topology evidence="1">Multi-pass membrane protein</topology>
    </subcellularLocation>
</comment>
<evidence type="ECO:0000256" key="4">
    <source>
        <dbReference type="ARBA" id="ARBA00023136"/>
    </source>
</evidence>
<evidence type="ECO:0000256" key="6">
    <source>
        <dbReference type="SAM" id="MobiDB-lite"/>
    </source>
</evidence>
<dbReference type="PANTHER" id="PTHR30371:SF0">
    <property type="entry name" value="SEC-INDEPENDENT PROTEIN TRANSLOCASE PROTEIN TATC, CHLOROPLASTIC-RELATED"/>
    <property type="match status" value="1"/>
</dbReference>
<sequence>MSRLVDDSHDEPIESPHRLPGAPTARAEMTFLEHLDALRGVLLHVVIATALGAIGGWLLSPRVLEDLIARTVGTAYVLSPLEAFNERFKLALLIGALLTGPFIFYRIWAFVVPGLLKRERGMILPLALVSMLLFAGGLAAAYYYVVPMIVRVLAGFTVPGMLMQIRVSDLLGFFYNVAIACGVIAQLPVVTMTLTALGLVTPGMLLKQWRYALIGAFILTAVITPGDVVTAQLILGGPMAALYFVSVGLSWFVARRRRPEPDPEEV</sequence>
<evidence type="ECO:0000313" key="8">
    <source>
        <dbReference type="Proteomes" id="UP000580839"/>
    </source>
</evidence>
<organism evidence="7 8">
    <name type="scientific">Eiseniibacteriota bacterium</name>
    <dbReference type="NCBI Taxonomy" id="2212470"/>
    <lineage>
        <taxon>Bacteria</taxon>
        <taxon>Candidatus Eiseniibacteriota</taxon>
    </lineage>
</organism>
<feature type="transmembrane region" description="Helical" evidence="5">
    <location>
        <begin position="173"/>
        <end position="197"/>
    </location>
</feature>
<dbReference type="PANTHER" id="PTHR30371">
    <property type="entry name" value="SEC-INDEPENDENT PROTEIN TRANSLOCASE PROTEIN TATC"/>
    <property type="match status" value="1"/>
</dbReference>
<keyword evidence="5" id="KW-1003">Cell membrane</keyword>
<evidence type="ECO:0000256" key="3">
    <source>
        <dbReference type="ARBA" id="ARBA00022989"/>
    </source>
</evidence>
<feature type="transmembrane region" description="Helical" evidence="5">
    <location>
        <begin position="90"/>
        <end position="111"/>
    </location>
</feature>
<dbReference type="HAMAP" id="MF_00902">
    <property type="entry name" value="TatC"/>
    <property type="match status" value="1"/>
</dbReference>
<feature type="transmembrane region" description="Helical" evidence="5">
    <location>
        <begin position="123"/>
        <end position="145"/>
    </location>
</feature>
<reference evidence="7 8" key="1">
    <citation type="submission" date="2020-04" db="EMBL/GenBank/DDBJ databases">
        <title>Metagenomic profiling of ammonia- and methane-oxidizing microorganisms in a Dutch drinking water treatment plant.</title>
        <authorList>
            <person name="Poghosyan L."/>
            <person name="Leucker S."/>
        </authorList>
    </citation>
    <scope>NUCLEOTIDE SEQUENCE [LARGE SCALE GENOMIC DNA]</scope>
    <source>
        <strain evidence="7">S-RSF-IL-03</strain>
    </source>
</reference>
<dbReference type="GO" id="GO:0043953">
    <property type="term" value="P:protein transport by the Tat complex"/>
    <property type="evidence" value="ECO:0007669"/>
    <property type="project" value="UniProtKB-UniRule"/>
</dbReference>
<comment type="similarity">
    <text evidence="5">Belongs to the TatC family.</text>
</comment>
<dbReference type="GO" id="GO:0065002">
    <property type="term" value="P:intracellular protein transmembrane transport"/>
    <property type="evidence" value="ECO:0007669"/>
    <property type="project" value="TreeGrafter"/>
</dbReference>
<name>A0A849SR33_UNCEI</name>
<proteinExistence type="inferred from homology"/>
<keyword evidence="5" id="KW-0653">Protein transport</keyword>
<keyword evidence="5" id="KW-0811">Translocation</keyword>
<evidence type="ECO:0000256" key="5">
    <source>
        <dbReference type="HAMAP-Rule" id="MF_00902"/>
    </source>
</evidence>
<keyword evidence="5" id="KW-0813">Transport</keyword>
<protein>
    <recommendedName>
        <fullName evidence="5">Sec-independent protein translocase protein TatC</fullName>
    </recommendedName>
</protein>
<feature type="compositionally biased region" description="Basic and acidic residues" evidence="6">
    <location>
        <begin position="1"/>
        <end position="17"/>
    </location>
</feature>
<feature type="transmembrane region" description="Helical" evidence="5">
    <location>
        <begin position="232"/>
        <end position="254"/>
    </location>
</feature>
<dbReference type="InterPro" id="IPR002033">
    <property type="entry name" value="TatC"/>
</dbReference>
<evidence type="ECO:0000256" key="2">
    <source>
        <dbReference type="ARBA" id="ARBA00022692"/>
    </source>
</evidence>
<dbReference type="EMBL" id="JABFRW010000123">
    <property type="protein sequence ID" value="NOT34465.1"/>
    <property type="molecule type" value="Genomic_DNA"/>
</dbReference>
<dbReference type="GO" id="GO:0033281">
    <property type="term" value="C:TAT protein transport complex"/>
    <property type="evidence" value="ECO:0007669"/>
    <property type="project" value="UniProtKB-UniRule"/>
</dbReference>
<keyword evidence="4 5" id="KW-0472">Membrane</keyword>
<comment type="caution">
    <text evidence="7">The sequence shown here is derived from an EMBL/GenBank/DDBJ whole genome shotgun (WGS) entry which is preliminary data.</text>
</comment>
<dbReference type="Pfam" id="PF00902">
    <property type="entry name" value="TatC"/>
    <property type="match status" value="1"/>
</dbReference>
<dbReference type="GO" id="GO:0009977">
    <property type="term" value="F:proton motive force dependent protein transmembrane transporter activity"/>
    <property type="evidence" value="ECO:0007669"/>
    <property type="project" value="TreeGrafter"/>
</dbReference>
<dbReference type="Proteomes" id="UP000580839">
    <property type="component" value="Unassembled WGS sequence"/>
</dbReference>
<evidence type="ECO:0000313" key="7">
    <source>
        <dbReference type="EMBL" id="NOT34465.1"/>
    </source>
</evidence>
<dbReference type="PRINTS" id="PR01840">
    <property type="entry name" value="TATCFAMILY"/>
</dbReference>
<comment type="subunit">
    <text evidence="5">Forms a complex with TatA.</text>
</comment>
<accession>A0A849SR33</accession>